<organism evidence="3 4">
    <name type="scientific">Massilia glaciei</name>
    <dbReference type="NCBI Taxonomy" id="1524097"/>
    <lineage>
        <taxon>Bacteria</taxon>
        <taxon>Pseudomonadati</taxon>
        <taxon>Pseudomonadota</taxon>
        <taxon>Betaproteobacteria</taxon>
        <taxon>Burkholderiales</taxon>
        <taxon>Oxalobacteraceae</taxon>
        <taxon>Telluria group</taxon>
        <taxon>Massilia</taxon>
    </lineage>
</organism>
<dbReference type="PANTHER" id="PTHR30590">
    <property type="entry name" value="INNER MEMBRANE PROTEIN"/>
    <property type="match status" value="1"/>
</dbReference>
<gene>
    <name evidence="3" type="ORF">C7C56_014535</name>
</gene>
<evidence type="ECO:0000313" key="3">
    <source>
        <dbReference type="EMBL" id="PWF47677.1"/>
    </source>
</evidence>
<sequence>MAPAARLERIDTLRGIAVFGILLVNVWAMVHGASSYRYGVQAAAAPLFDQLVILLTAAFAEAKFYPIFSFLFGAGFALQTRSLWRALGDWAGAKALYRRRLGWLLGCGLAHGFLVWFGDILAAYAVTGFLVLGLAGSRLRTVRTCLRWLLVGNLGLLFIVLLPTLGLDGADLRAEINLALADMATYTTGGWPEAFALRARDYAVSLFGMLFIVPELALLFLLGVMAVRLGYLTRPARHRAFWRKVQRIGLGVGLPVNLLWGFVALGDARAPQAAGAAGWAMAVALPWFGPLLAAGYVATVMLARRAGLARWLAPVGRMALSNYLMQSVLGVALLQGVGLGLGARLPYAGLFMYCLCVMALQAGWSHWWLARHAQGPVEALWRRHTMAGIGRRP</sequence>
<proteinExistence type="predicted"/>
<dbReference type="PANTHER" id="PTHR30590:SF2">
    <property type="entry name" value="INNER MEMBRANE PROTEIN"/>
    <property type="match status" value="1"/>
</dbReference>
<reference evidence="3 4" key="1">
    <citation type="submission" date="2018-04" db="EMBL/GenBank/DDBJ databases">
        <title>Massilia violaceinigra sp. nov., a novel purple-pigmented bacterium isolated from Tianshan glacier, Xinjiang, China.</title>
        <authorList>
            <person name="Wang H."/>
        </authorList>
    </citation>
    <scope>NUCLEOTIDE SEQUENCE [LARGE SCALE GENOMIC DNA]</scope>
    <source>
        <strain evidence="3 4">B448-2</strain>
    </source>
</reference>
<evidence type="ECO:0000313" key="4">
    <source>
        <dbReference type="Proteomes" id="UP000241421"/>
    </source>
</evidence>
<feature type="transmembrane region" description="Helical" evidence="1">
    <location>
        <begin position="202"/>
        <end position="227"/>
    </location>
</feature>
<dbReference type="InterPro" id="IPR007349">
    <property type="entry name" value="DUF418"/>
</dbReference>
<keyword evidence="1" id="KW-0472">Membrane</keyword>
<dbReference type="InterPro" id="IPR052529">
    <property type="entry name" value="Bact_Transport_Assoc"/>
</dbReference>
<keyword evidence="4" id="KW-1185">Reference proteome</keyword>
<feature type="transmembrane region" description="Helical" evidence="1">
    <location>
        <begin position="36"/>
        <end position="57"/>
    </location>
</feature>
<accession>A0A2U2HJG3</accession>
<comment type="caution">
    <text evidence="3">The sequence shown here is derived from an EMBL/GenBank/DDBJ whole genome shotgun (WGS) entry which is preliminary data.</text>
</comment>
<feature type="transmembrane region" description="Helical" evidence="1">
    <location>
        <begin position="103"/>
        <end position="136"/>
    </location>
</feature>
<keyword evidence="1" id="KW-1133">Transmembrane helix</keyword>
<dbReference type="EMBL" id="PXWF02000235">
    <property type="protein sequence ID" value="PWF47677.1"/>
    <property type="molecule type" value="Genomic_DNA"/>
</dbReference>
<feature type="transmembrane region" description="Helical" evidence="1">
    <location>
        <begin position="248"/>
        <end position="265"/>
    </location>
</feature>
<feature type="transmembrane region" description="Helical" evidence="1">
    <location>
        <begin position="277"/>
        <end position="302"/>
    </location>
</feature>
<feature type="transmembrane region" description="Helical" evidence="1">
    <location>
        <begin position="347"/>
        <end position="369"/>
    </location>
</feature>
<feature type="transmembrane region" description="Helical" evidence="1">
    <location>
        <begin position="323"/>
        <end position="341"/>
    </location>
</feature>
<feature type="transmembrane region" description="Helical" evidence="1">
    <location>
        <begin position="12"/>
        <end position="30"/>
    </location>
</feature>
<dbReference type="RefSeq" id="WP_106758096.1">
    <property type="nucleotide sequence ID" value="NZ_PXWF02000235.1"/>
</dbReference>
<name>A0A2U2HJG3_9BURK</name>
<feature type="transmembrane region" description="Helical" evidence="1">
    <location>
        <begin position="64"/>
        <end position="83"/>
    </location>
</feature>
<dbReference type="AlphaFoldDB" id="A0A2U2HJG3"/>
<dbReference type="Pfam" id="PF04235">
    <property type="entry name" value="DUF418"/>
    <property type="match status" value="1"/>
</dbReference>
<feature type="domain" description="DUF418" evidence="2">
    <location>
        <begin position="226"/>
        <end position="386"/>
    </location>
</feature>
<keyword evidence="1" id="KW-0812">Transmembrane</keyword>
<evidence type="ECO:0000259" key="2">
    <source>
        <dbReference type="Pfam" id="PF04235"/>
    </source>
</evidence>
<protein>
    <submittedName>
        <fullName evidence="3">DUF418 domain-containing protein</fullName>
    </submittedName>
</protein>
<dbReference type="Proteomes" id="UP000241421">
    <property type="component" value="Unassembled WGS sequence"/>
</dbReference>
<evidence type="ECO:0000256" key="1">
    <source>
        <dbReference type="SAM" id="Phobius"/>
    </source>
</evidence>
<dbReference type="OrthoDB" id="9807744at2"/>
<feature type="transmembrane region" description="Helical" evidence="1">
    <location>
        <begin position="148"/>
        <end position="167"/>
    </location>
</feature>